<gene>
    <name evidence="5" type="primary">RPPL1_24</name>
    <name evidence="5" type="ORF">CFP56_028101</name>
</gene>
<keyword evidence="6" id="KW-1185">Reference proteome</keyword>
<sequence>MAAVAVGGVFLSVTLRVLFDRMASLEVLDFIRGRKVPNNLLVKLETSCLAFNAVLNDAKEKEISDPLVKKWLDDLRDVCDAENLLDEIATKALQCHMAAVAVGGAFLSATLQVLFDRMASPEVLDFIRGRKIEEVIIRLEDLAKQKDVIGLRERVGGKSSQKLPTTSLVEDTGIYGRDPDKEPI</sequence>
<proteinExistence type="predicted"/>
<dbReference type="InterPro" id="IPR041118">
    <property type="entry name" value="Rx_N"/>
</dbReference>
<dbReference type="AlphaFoldDB" id="A0AAW0JU53"/>
<dbReference type="Proteomes" id="UP000237347">
    <property type="component" value="Unassembled WGS sequence"/>
</dbReference>
<evidence type="ECO:0000256" key="3">
    <source>
        <dbReference type="ARBA" id="ARBA00022821"/>
    </source>
</evidence>
<dbReference type="EMBL" id="PKMF04000459">
    <property type="protein sequence ID" value="KAK7830539.1"/>
    <property type="molecule type" value="Genomic_DNA"/>
</dbReference>
<evidence type="ECO:0000256" key="1">
    <source>
        <dbReference type="ARBA" id="ARBA00022737"/>
    </source>
</evidence>
<evidence type="ECO:0000313" key="6">
    <source>
        <dbReference type="Proteomes" id="UP000237347"/>
    </source>
</evidence>
<dbReference type="Pfam" id="PF18052">
    <property type="entry name" value="Rx_N"/>
    <property type="match status" value="1"/>
</dbReference>
<keyword evidence="2" id="KW-0547">Nucleotide-binding</keyword>
<dbReference type="Gene3D" id="1.20.5.4130">
    <property type="match status" value="1"/>
</dbReference>
<protein>
    <submittedName>
        <fullName evidence="5">Disease resistance rpp13-like protein 1</fullName>
    </submittedName>
</protein>
<name>A0AAW0JU53_QUESU</name>
<feature type="domain" description="Disease resistance N-terminal" evidence="4">
    <location>
        <begin position="14"/>
        <end position="96"/>
    </location>
</feature>
<evidence type="ECO:0000256" key="2">
    <source>
        <dbReference type="ARBA" id="ARBA00022741"/>
    </source>
</evidence>
<keyword evidence="3" id="KW-0611">Plant defense</keyword>
<evidence type="ECO:0000259" key="4">
    <source>
        <dbReference type="Pfam" id="PF18052"/>
    </source>
</evidence>
<feature type="non-terminal residue" evidence="5">
    <location>
        <position position="184"/>
    </location>
</feature>
<comment type="caution">
    <text evidence="5">The sequence shown here is derived from an EMBL/GenBank/DDBJ whole genome shotgun (WGS) entry which is preliminary data.</text>
</comment>
<dbReference type="GO" id="GO:0006952">
    <property type="term" value="P:defense response"/>
    <property type="evidence" value="ECO:0007669"/>
    <property type="project" value="UniProtKB-KW"/>
</dbReference>
<organism evidence="5 6">
    <name type="scientific">Quercus suber</name>
    <name type="common">Cork oak</name>
    <dbReference type="NCBI Taxonomy" id="58331"/>
    <lineage>
        <taxon>Eukaryota</taxon>
        <taxon>Viridiplantae</taxon>
        <taxon>Streptophyta</taxon>
        <taxon>Embryophyta</taxon>
        <taxon>Tracheophyta</taxon>
        <taxon>Spermatophyta</taxon>
        <taxon>Magnoliopsida</taxon>
        <taxon>eudicotyledons</taxon>
        <taxon>Gunneridae</taxon>
        <taxon>Pentapetalae</taxon>
        <taxon>rosids</taxon>
        <taxon>fabids</taxon>
        <taxon>Fagales</taxon>
        <taxon>Fagaceae</taxon>
        <taxon>Quercus</taxon>
    </lineage>
</organism>
<keyword evidence="1" id="KW-0677">Repeat</keyword>
<evidence type="ECO:0000313" key="5">
    <source>
        <dbReference type="EMBL" id="KAK7830539.1"/>
    </source>
</evidence>
<accession>A0AAW0JU53</accession>
<dbReference type="GO" id="GO:0000166">
    <property type="term" value="F:nucleotide binding"/>
    <property type="evidence" value="ECO:0007669"/>
    <property type="project" value="UniProtKB-KW"/>
</dbReference>
<reference evidence="5 6" key="1">
    <citation type="journal article" date="2018" name="Sci. Data">
        <title>The draft genome sequence of cork oak.</title>
        <authorList>
            <person name="Ramos A.M."/>
            <person name="Usie A."/>
            <person name="Barbosa P."/>
            <person name="Barros P.M."/>
            <person name="Capote T."/>
            <person name="Chaves I."/>
            <person name="Simoes F."/>
            <person name="Abreu I."/>
            <person name="Carrasquinho I."/>
            <person name="Faro C."/>
            <person name="Guimaraes J.B."/>
            <person name="Mendonca D."/>
            <person name="Nobrega F."/>
            <person name="Rodrigues L."/>
            <person name="Saibo N.J.M."/>
            <person name="Varela M.C."/>
            <person name="Egas C."/>
            <person name="Matos J."/>
            <person name="Miguel C.M."/>
            <person name="Oliveira M.M."/>
            <person name="Ricardo C.P."/>
            <person name="Goncalves S."/>
        </authorList>
    </citation>
    <scope>NUCLEOTIDE SEQUENCE [LARGE SCALE GENOMIC DNA]</scope>
    <source>
        <strain evidence="6">cv. HL8</strain>
    </source>
</reference>